<dbReference type="EMBL" id="KV423987">
    <property type="protein sequence ID" value="KZT55859.1"/>
    <property type="molecule type" value="Genomic_DNA"/>
</dbReference>
<dbReference type="InParanoid" id="A0A165EZA4"/>
<organism evidence="2 3">
    <name type="scientific">Calocera cornea HHB12733</name>
    <dbReference type="NCBI Taxonomy" id="1353952"/>
    <lineage>
        <taxon>Eukaryota</taxon>
        <taxon>Fungi</taxon>
        <taxon>Dikarya</taxon>
        <taxon>Basidiomycota</taxon>
        <taxon>Agaricomycotina</taxon>
        <taxon>Dacrymycetes</taxon>
        <taxon>Dacrymycetales</taxon>
        <taxon>Dacrymycetaceae</taxon>
        <taxon>Calocera</taxon>
    </lineage>
</organism>
<gene>
    <name evidence="2" type="ORF">CALCODRAFT_545011</name>
</gene>
<name>A0A165EZA4_9BASI</name>
<evidence type="ECO:0000256" key="1">
    <source>
        <dbReference type="SAM" id="MobiDB-lite"/>
    </source>
</evidence>
<feature type="compositionally biased region" description="Polar residues" evidence="1">
    <location>
        <begin position="239"/>
        <end position="285"/>
    </location>
</feature>
<accession>A0A165EZA4</accession>
<feature type="region of interest" description="Disordered" evidence="1">
    <location>
        <begin position="233"/>
        <end position="288"/>
    </location>
</feature>
<proteinExistence type="predicted"/>
<reference evidence="2 3" key="1">
    <citation type="journal article" date="2016" name="Mol. Biol. Evol.">
        <title>Comparative Genomics of Early-Diverging Mushroom-Forming Fungi Provides Insights into the Origins of Lignocellulose Decay Capabilities.</title>
        <authorList>
            <person name="Nagy L.G."/>
            <person name="Riley R."/>
            <person name="Tritt A."/>
            <person name="Adam C."/>
            <person name="Daum C."/>
            <person name="Floudas D."/>
            <person name="Sun H."/>
            <person name="Yadav J.S."/>
            <person name="Pangilinan J."/>
            <person name="Larsson K.H."/>
            <person name="Matsuura K."/>
            <person name="Barry K."/>
            <person name="Labutti K."/>
            <person name="Kuo R."/>
            <person name="Ohm R.A."/>
            <person name="Bhattacharya S.S."/>
            <person name="Shirouzu T."/>
            <person name="Yoshinaga Y."/>
            <person name="Martin F.M."/>
            <person name="Grigoriev I.V."/>
            <person name="Hibbett D.S."/>
        </authorList>
    </citation>
    <scope>NUCLEOTIDE SEQUENCE [LARGE SCALE GENOMIC DNA]</scope>
    <source>
        <strain evidence="2 3">HHB12733</strain>
    </source>
</reference>
<dbReference type="Proteomes" id="UP000076842">
    <property type="component" value="Unassembled WGS sequence"/>
</dbReference>
<dbReference type="AlphaFoldDB" id="A0A165EZA4"/>
<feature type="region of interest" description="Disordered" evidence="1">
    <location>
        <begin position="1"/>
        <end position="20"/>
    </location>
</feature>
<protein>
    <submittedName>
        <fullName evidence="2">Uncharacterized protein</fullName>
    </submittedName>
</protein>
<keyword evidence="3" id="KW-1185">Reference proteome</keyword>
<evidence type="ECO:0000313" key="2">
    <source>
        <dbReference type="EMBL" id="KZT55859.1"/>
    </source>
</evidence>
<sequence length="345" mass="36690">MPSNELDALGAEEAPRGYPLTGTGILGTVGRTILEDRRSVNDGLEGTCAAIPGSWDAVQLQAESPTNTQGSGDDTGASFISLSDSGHAVAQCETRTPLTELLDGPRISEDAAAIFSGSSGAAGQPAFSTPLPDAERVRISQDANIASILVSAGIAESKQHSYVNTGLDERSYSSNPDFVDIQRRLDAERDRLYALLSDTDDPCATIAIQTRLAMATIIRRAVDKQAEDECGDSFLPDYSFNTPQPSSVPLSSSDTQPPSVTPNSANTSHPPSAAPDSTNTSQPPTGATVDLSIYRDAAAYRAFRKARKESNKRYRQERGSRTFRELISGLFRPPHDSYSTVSACG</sequence>
<evidence type="ECO:0000313" key="3">
    <source>
        <dbReference type="Proteomes" id="UP000076842"/>
    </source>
</evidence>